<accession>A0A1K0FTC4</accession>
<feature type="transmembrane region" description="Helical" evidence="1">
    <location>
        <begin position="32"/>
        <end position="53"/>
    </location>
</feature>
<sequence>MVVTVALIVHIGRRRLPVAWHRPAPALAARPFVFWPAAVLSGVTLAVGSARLAGNDIGIWVVGARRLGAAVLGLLLAAAITRAARTGDGARTASPR</sequence>
<evidence type="ECO:0000256" key="1">
    <source>
        <dbReference type="SAM" id="Phobius"/>
    </source>
</evidence>
<comment type="caution">
    <text evidence="2">The sequence shown here is derived from an EMBL/GenBank/DDBJ whole genome shotgun (WGS) entry which is preliminary data.</text>
</comment>
<gene>
    <name evidence="2" type="ORF">BG844_01365</name>
</gene>
<keyword evidence="3" id="KW-1185">Reference proteome</keyword>
<evidence type="ECO:0000313" key="3">
    <source>
        <dbReference type="Proteomes" id="UP000182486"/>
    </source>
</evidence>
<keyword evidence="1" id="KW-1133">Transmembrane helix</keyword>
<dbReference type="AlphaFoldDB" id="A0A1K0FTC4"/>
<name>A0A1K0FTC4_9ACTN</name>
<dbReference type="EMBL" id="MEIA01000007">
    <property type="protein sequence ID" value="OJF15912.1"/>
    <property type="molecule type" value="Genomic_DNA"/>
</dbReference>
<reference evidence="2 3" key="1">
    <citation type="submission" date="2016-09" db="EMBL/GenBank/DDBJ databases">
        <title>Couchioplanes caeruleus draft genome sequence.</title>
        <authorList>
            <person name="Sheehan J."/>
            <person name="Caffrey P."/>
        </authorList>
    </citation>
    <scope>NUCLEOTIDE SEQUENCE [LARGE SCALE GENOMIC DNA]</scope>
    <source>
        <strain evidence="2 3">DSM 43634</strain>
    </source>
</reference>
<protein>
    <submittedName>
        <fullName evidence="2">Uncharacterized protein</fullName>
    </submittedName>
</protein>
<organism evidence="2 3">
    <name type="scientific">Couchioplanes caeruleus subsp. caeruleus</name>
    <dbReference type="NCBI Taxonomy" id="56427"/>
    <lineage>
        <taxon>Bacteria</taxon>
        <taxon>Bacillati</taxon>
        <taxon>Actinomycetota</taxon>
        <taxon>Actinomycetes</taxon>
        <taxon>Micromonosporales</taxon>
        <taxon>Micromonosporaceae</taxon>
        <taxon>Couchioplanes</taxon>
    </lineage>
</organism>
<dbReference type="Proteomes" id="UP000182486">
    <property type="component" value="Unassembled WGS sequence"/>
</dbReference>
<keyword evidence="1" id="KW-0812">Transmembrane</keyword>
<proteinExistence type="predicted"/>
<evidence type="ECO:0000313" key="2">
    <source>
        <dbReference type="EMBL" id="OJF15912.1"/>
    </source>
</evidence>
<feature type="transmembrane region" description="Helical" evidence="1">
    <location>
        <begin position="59"/>
        <end position="81"/>
    </location>
</feature>
<keyword evidence="1" id="KW-0472">Membrane</keyword>